<name>A0A2I0HXV0_PUNGR</name>
<dbReference type="Proteomes" id="UP000233551">
    <property type="component" value="Unassembled WGS sequence"/>
</dbReference>
<feature type="compositionally biased region" description="Basic and acidic residues" evidence="1">
    <location>
        <begin position="123"/>
        <end position="132"/>
    </location>
</feature>
<organism evidence="2 3">
    <name type="scientific">Punica granatum</name>
    <name type="common">Pomegranate</name>
    <dbReference type="NCBI Taxonomy" id="22663"/>
    <lineage>
        <taxon>Eukaryota</taxon>
        <taxon>Viridiplantae</taxon>
        <taxon>Streptophyta</taxon>
        <taxon>Embryophyta</taxon>
        <taxon>Tracheophyta</taxon>
        <taxon>Spermatophyta</taxon>
        <taxon>Magnoliopsida</taxon>
        <taxon>eudicotyledons</taxon>
        <taxon>Gunneridae</taxon>
        <taxon>Pentapetalae</taxon>
        <taxon>rosids</taxon>
        <taxon>malvids</taxon>
        <taxon>Myrtales</taxon>
        <taxon>Lythraceae</taxon>
        <taxon>Punica</taxon>
    </lineage>
</organism>
<proteinExistence type="predicted"/>
<dbReference type="PANTHER" id="PTHR33738:SF8">
    <property type="entry name" value="OS05G0454500 PROTEIN"/>
    <property type="match status" value="1"/>
</dbReference>
<comment type="caution">
    <text evidence="2">The sequence shown here is derived from an EMBL/GenBank/DDBJ whole genome shotgun (WGS) entry which is preliminary data.</text>
</comment>
<evidence type="ECO:0000313" key="3">
    <source>
        <dbReference type="Proteomes" id="UP000233551"/>
    </source>
</evidence>
<protein>
    <submittedName>
        <fullName evidence="2">Uncharacterized protein</fullName>
    </submittedName>
</protein>
<sequence>MESKRQVGPSSSLSADIFGEKESPPSLGTFTSIFPPPQTVAGRNLSPELTGSPPKQSPGNQAWNSRQANFSGGASGNMPSRDGPIFGQERVEPCHLSSSIYYGGQDVYSQSPSTQKPGSYPIFKKDGEKDDPNGANTDGASRGNWWQGIKKLQVQHKMQQFGTRQCLRSSGGVCTWHSCCKN</sequence>
<dbReference type="STRING" id="22663.A0A2I0HXV0"/>
<dbReference type="EMBL" id="PGOL01004821">
    <property type="protein sequence ID" value="PKI36525.1"/>
    <property type="molecule type" value="Genomic_DNA"/>
</dbReference>
<dbReference type="PANTHER" id="PTHR33738">
    <property type="entry name" value="EMB|CAB82975.1"/>
    <property type="match status" value="1"/>
</dbReference>
<reference evidence="2 3" key="1">
    <citation type="submission" date="2017-11" db="EMBL/GenBank/DDBJ databases">
        <title>De-novo sequencing of pomegranate (Punica granatum L.) genome.</title>
        <authorList>
            <person name="Akparov Z."/>
            <person name="Amiraslanov A."/>
            <person name="Hajiyeva S."/>
            <person name="Abbasov M."/>
            <person name="Kaur K."/>
            <person name="Hamwieh A."/>
            <person name="Solovyev V."/>
            <person name="Salamov A."/>
            <person name="Braich B."/>
            <person name="Kosarev P."/>
            <person name="Mahmoud A."/>
            <person name="Hajiyev E."/>
            <person name="Babayeva S."/>
            <person name="Izzatullayeva V."/>
            <person name="Mammadov A."/>
            <person name="Mammadov A."/>
            <person name="Sharifova S."/>
            <person name="Ojaghi J."/>
            <person name="Eynullazada K."/>
            <person name="Bayramov B."/>
            <person name="Abdulazimova A."/>
            <person name="Shahmuradov I."/>
        </authorList>
    </citation>
    <scope>NUCLEOTIDE SEQUENCE [LARGE SCALE GENOMIC DNA]</scope>
    <source>
        <strain evidence="3">cv. AG2017</strain>
        <tissue evidence="2">Leaf</tissue>
    </source>
</reference>
<keyword evidence="3" id="KW-1185">Reference proteome</keyword>
<accession>A0A2I0HXV0</accession>
<feature type="compositionally biased region" description="Polar residues" evidence="1">
    <location>
        <begin position="47"/>
        <end position="72"/>
    </location>
</feature>
<feature type="region of interest" description="Disordered" evidence="1">
    <location>
        <begin position="106"/>
        <end position="143"/>
    </location>
</feature>
<gene>
    <name evidence="2" type="ORF">CRG98_043078</name>
</gene>
<feature type="region of interest" description="Disordered" evidence="1">
    <location>
        <begin position="1"/>
        <end position="89"/>
    </location>
</feature>
<feature type="compositionally biased region" description="Polar residues" evidence="1">
    <location>
        <begin position="107"/>
        <end position="117"/>
    </location>
</feature>
<dbReference type="AlphaFoldDB" id="A0A2I0HXV0"/>
<evidence type="ECO:0000313" key="2">
    <source>
        <dbReference type="EMBL" id="PKI36525.1"/>
    </source>
</evidence>
<evidence type="ECO:0000256" key="1">
    <source>
        <dbReference type="SAM" id="MobiDB-lite"/>
    </source>
</evidence>